<dbReference type="CDD" id="cd00077">
    <property type="entry name" value="HDc"/>
    <property type="match status" value="1"/>
</dbReference>
<dbReference type="EC" id="3.1.4.-" evidence="2"/>
<accession>A0ABW5V209</accession>
<dbReference type="SMART" id="SM00471">
    <property type="entry name" value="HDc"/>
    <property type="match status" value="1"/>
</dbReference>
<dbReference type="PANTHER" id="PTHR43155">
    <property type="entry name" value="CYCLIC DI-GMP PHOSPHODIESTERASE PA4108-RELATED"/>
    <property type="match status" value="1"/>
</dbReference>
<feature type="domain" description="HD-GYP" evidence="1">
    <location>
        <begin position="20"/>
        <end position="216"/>
    </location>
</feature>
<keyword evidence="3" id="KW-1185">Reference proteome</keyword>
<reference evidence="3" key="1">
    <citation type="journal article" date="2019" name="Int. J. Syst. Evol. Microbiol.">
        <title>The Global Catalogue of Microorganisms (GCM) 10K type strain sequencing project: providing services to taxonomists for standard genome sequencing and annotation.</title>
        <authorList>
            <consortium name="The Broad Institute Genomics Platform"/>
            <consortium name="The Broad Institute Genome Sequencing Center for Infectious Disease"/>
            <person name="Wu L."/>
            <person name="Ma J."/>
        </authorList>
    </citation>
    <scope>NUCLEOTIDE SEQUENCE [LARGE SCALE GENOMIC DNA]</scope>
    <source>
        <strain evidence="3">TISTR 1535</strain>
    </source>
</reference>
<dbReference type="InterPro" id="IPR003607">
    <property type="entry name" value="HD/PDEase_dom"/>
</dbReference>
<organism evidence="2 3">
    <name type="scientific">Lentibacillus juripiscarius</name>
    <dbReference type="NCBI Taxonomy" id="257446"/>
    <lineage>
        <taxon>Bacteria</taxon>
        <taxon>Bacillati</taxon>
        <taxon>Bacillota</taxon>
        <taxon>Bacilli</taxon>
        <taxon>Bacillales</taxon>
        <taxon>Bacillaceae</taxon>
        <taxon>Lentibacillus</taxon>
    </lineage>
</organism>
<dbReference type="Gene3D" id="1.10.3210.10">
    <property type="entry name" value="Hypothetical protein af1432"/>
    <property type="match status" value="1"/>
</dbReference>
<keyword evidence="2" id="KW-0378">Hydrolase</keyword>
<dbReference type="EMBL" id="JBHUNA010000003">
    <property type="protein sequence ID" value="MFD2759693.1"/>
    <property type="molecule type" value="Genomic_DNA"/>
</dbReference>
<dbReference type="Proteomes" id="UP001597502">
    <property type="component" value="Unassembled WGS sequence"/>
</dbReference>
<evidence type="ECO:0000313" key="2">
    <source>
        <dbReference type="EMBL" id="MFD2759693.1"/>
    </source>
</evidence>
<name>A0ABW5V209_9BACI</name>
<evidence type="ECO:0000259" key="1">
    <source>
        <dbReference type="PROSITE" id="PS51832"/>
    </source>
</evidence>
<dbReference type="SUPFAM" id="SSF109604">
    <property type="entry name" value="HD-domain/PDEase-like"/>
    <property type="match status" value="1"/>
</dbReference>
<protein>
    <submittedName>
        <fullName evidence="2">HD-GYP domain-containing protein</fullName>
        <ecNumber evidence="2">3.1.4.-</ecNumber>
    </submittedName>
</protein>
<dbReference type="GO" id="GO:0016787">
    <property type="term" value="F:hydrolase activity"/>
    <property type="evidence" value="ECO:0007669"/>
    <property type="project" value="UniProtKB-KW"/>
</dbReference>
<proteinExistence type="predicted"/>
<dbReference type="Pfam" id="PF13487">
    <property type="entry name" value="HD_5"/>
    <property type="match status" value="1"/>
</dbReference>
<dbReference type="InterPro" id="IPR037522">
    <property type="entry name" value="HD_GYP_dom"/>
</dbReference>
<dbReference type="PROSITE" id="PS51832">
    <property type="entry name" value="HD_GYP"/>
    <property type="match status" value="1"/>
</dbReference>
<dbReference type="RefSeq" id="WP_382390740.1">
    <property type="nucleotide sequence ID" value="NZ_JBHUNA010000003.1"/>
</dbReference>
<gene>
    <name evidence="2" type="ORF">ACFSUO_01655</name>
</gene>
<dbReference type="InterPro" id="IPR006675">
    <property type="entry name" value="HDIG_dom"/>
</dbReference>
<sequence length="230" mass="26121">MGYILLHRFLSYVSAVETSYDRQLEGIVKGVIATLELKDPYTRGHSERVAQYAMILAKATGKFKVDELKYYYYACLLHDIGKVHIPDSILTKPGRLTDEEFELIKTHPSVGADAVRDVEGIADNIDVIRHHHERWDGGGYPDGLKGTEACFLVRVTAIADAFDAMTSSRSYRAALPLDDAYQEIVSGRGTQFDPDLVDVFKQVYPSWVEYHEQYHKYEENLNHEKAAPTY</sequence>
<dbReference type="NCBIfam" id="TIGR00277">
    <property type="entry name" value="HDIG"/>
    <property type="match status" value="1"/>
</dbReference>
<evidence type="ECO:0000313" key="3">
    <source>
        <dbReference type="Proteomes" id="UP001597502"/>
    </source>
</evidence>
<comment type="caution">
    <text evidence="2">The sequence shown here is derived from an EMBL/GenBank/DDBJ whole genome shotgun (WGS) entry which is preliminary data.</text>
</comment>